<dbReference type="InterPro" id="IPR023485">
    <property type="entry name" value="Ptyr_pPase"/>
</dbReference>
<evidence type="ECO:0000256" key="2">
    <source>
        <dbReference type="ARBA" id="ARBA00013064"/>
    </source>
</evidence>
<evidence type="ECO:0000313" key="9">
    <source>
        <dbReference type="Proteomes" id="UP000287247"/>
    </source>
</evidence>
<dbReference type="OrthoDB" id="9784339at2"/>
<dbReference type="RefSeq" id="WP_124975367.1">
    <property type="nucleotide sequence ID" value="NZ_BDQK01000008.1"/>
</dbReference>
<dbReference type="Proteomes" id="UP000287247">
    <property type="component" value="Unassembled WGS sequence"/>
</dbReference>
<dbReference type="CDD" id="cd16343">
    <property type="entry name" value="LMWPTP"/>
    <property type="match status" value="1"/>
</dbReference>
<proteinExistence type="inferred from homology"/>
<dbReference type="SUPFAM" id="SSF52788">
    <property type="entry name" value="Phosphotyrosine protein phosphatases I"/>
    <property type="match status" value="1"/>
</dbReference>
<feature type="active site" description="Nucleophile" evidence="6">
    <location>
        <position position="9"/>
    </location>
</feature>
<dbReference type="EC" id="3.1.3.48" evidence="2"/>
<evidence type="ECO:0000259" key="7">
    <source>
        <dbReference type="SMART" id="SM00226"/>
    </source>
</evidence>
<feature type="active site" description="Proton donor" evidence="6">
    <location>
        <position position="126"/>
    </location>
</feature>
<evidence type="ECO:0000313" key="8">
    <source>
        <dbReference type="EMBL" id="GBF80433.1"/>
    </source>
</evidence>
<comment type="caution">
    <text evidence="8">The sequence shown here is derived from an EMBL/GenBank/DDBJ whole genome shotgun (WGS) entry which is preliminary data.</text>
</comment>
<protein>
    <recommendedName>
        <fullName evidence="2">protein-tyrosine-phosphatase</fullName>
        <ecNumber evidence="2">3.1.3.48</ecNumber>
    </recommendedName>
</protein>
<comment type="similarity">
    <text evidence="1">Belongs to the low molecular weight phosphotyrosine protein phosphatase family.</text>
</comment>
<keyword evidence="9" id="KW-1185">Reference proteome</keyword>
<name>A0A401IGM5_APHSA</name>
<evidence type="ECO:0000256" key="5">
    <source>
        <dbReference type="ARBA" id="ARBA00051722"/>
    </source>
</evidence>
<dbReference type="InterPro" id="IPR017867">
    <property type="entry name" value="Tyr_phospatase_low_mol_wt"/>
</dbReference>
<evidence type="ECO:0000256" key="6">
    <source>
        <dbReference type="PIRSR" id="PIRSR617867-1"/>
    </source>
</evidence>
<feature type="domain" description="Phosphotyrosine protein phosphatase I" evidence="7">
    <location>
        <begin position="3"/>
        <end position="152"/>
    </location>
</feature>
<dbReference type="PANTHER" id="PTHR47439">
    <property type="entry name" value="LOW MOLECULAR WEIGHT PHOSPHOTYROSINE PROTEIN PHOSPHATASE-RELATED"/>
    <property type="match status" value="1"/>
</dbReference>
<dbReference type="Pfam" id="PF01451">
    <property type="entry name" value="LMWPc"/>
    <property type="match status" value="1"/>
</dbReference>
<dbReference type="InterPro" id="IPR052995">
    <property type="entry name" value="LMW-PTP"/>
</dbReference>
<dbReference type="SMART" id="SM00226">
    <property type="entry name" value="LMWPc"/>
    <property type="match status" value="1"/>
</dbReference>
<dbReference type="EMBL" id="BDQK01000008">
    <property type="protein sequence ID" value="GBF80433.1"/>
    <property type="molecule type" value="Genomic_DNA"/>
</dbReference>
<accession>A0A401IGM5</accession>
<organism evidence="8 9">
    <name type="scientific">Aphanothece sacrum FPU1</name>
    <dbReference type="NCBI Taxonomy" id="1920663"/>
    <lineage>
        <taxon>Bacteria</taxon>
        <taxon>Bacillati</taxon>
        <taxon>Cyanobacteriota</taxon>
        <taxon>Cyanophyceae</taxon>
        <taxon>Oscillatoriophycideae</taxon>
        <taxon>Chroococcales</taxon>
        <taxon>Aphanothecaceae</taxon>
        <taxon>Aphanothece</taxon>
    </lineage>
</organism>
<feature type="active site" evidence="6">
    <location>
        <position position="15"/>
    </location>
</feature>
<dbReference type="FunFam" id="3.40.50.2300:FF:000113">
    <property type="entry name" value="Low molecular weight protein-tyrosine-phosphatase"/>
    <property type="match status" value="1"/>
</dbReference>
<keyword evidence="3" id="KW-0378">Hydrolase</keyword>
<evidence type="ECO:0000256" key="1">
    <source>
        <dbReference type="ARBA" id="ARBA00011063"/>
    </source>
</evidence>
<comment type="catalytic activity">
    <reaction evidence="5">
        <text>O-phospho-L-tyrosyl-[protein] + H2O = L-tyrosyl-[protein] + phosphate</text>
        <dbReference type="Rhea" id="RHEA:10684"/>
        <dbReference type="Rhea" id="RHEA-COMP:10136"/>
        <dbReference type="Rhea" id="RHEA-COMP:20101"/>
        <dbReference type="ChEBI" id="CHEBI:15377"/>
        <dbReference type="ChEBI" id="CHEBI:43474"/>
        <dbReference type="ChEBI" id="CHEBI:46858"/>
        <dbReference type="ChEBI" id="CHEBI:61978"/>
        <dbReference type="EC" id="3.1.3.48"/>
    </reaction>
</comment>
<dbReference type="AlphaFoldDB" id="A0A401IGM5"/>
<keyword evidence="4" id="KW-0904">Protein phosphatase</keyword>
<evidence type="ECO:0000256" key="3">
    <source>
        <dbReference type="ARBA" id="ARBA00022801"/>
    </source>
</evidence>
<dbReference type="Gene3D" id="3.40.50.2300">
    <property type="match status" value="1"/>
</dbReference>
<reference evidence="9" key="1">
    <citation type="submission" date="2017-05" db="EMBL/GenBank/DDBJ databases">
        <title>Physiological properties and genetic analysis related to exopolysaccharide production of fresh-water unicellular cyanobacterium Aphanothece sacrum, Suizenji Nori, that has been cultured as a food source in Japan.</title>
        <authorList>
            <person name="Kanesaki Y."/>
            <person name="Yoshikawa S."/>
            <person name="Ohki K."/>
        </authorList>
    </citation>
    <scope>NUCLEOTIDE SEQUENCE [LARGE SCALE GENOMIC DNA]</scope>
    <source>
        <strain evidence="9">FPU1</strain>
    </source>
</reference>
<dbReference type="GO" id="GO:0004725">
    <property type="term" value="F:protein tyrosine phosphatase activity"/>
    <property type="evidence" value="ECO:0007669"/>
    <property type="project" value="UniProtKB-EC"/>
</dbReference>
<dbReference type="PANTHER" id="PTHR47439:SF1">
    <property type="entry name" value="ACID PHOSPHATASE"/>
    <property type="match status" value="1"/>
</dbReference>
<dbReference type="InterPro" id="IPR036196">
    <property type="entry name" value="Ptyr_pPase_sf"/>
</dbReference>
<dbReference type="PRINTS" id="PR00719">
    <property type="entry name" value="LMWPTPASE"/>
</dbReference>
<gene>
    <name evidence="8" type="ORF">AsFPU1_1834</name>
</gene>
<sequence length="160" mass="18144">MTYQLLFVCLGNICRSPAAENIMNYLVERNNLQDHIKCDSAGTSSYHIGSSPDSRIRATAALRGLELLGSARQFDVSDLEKFDLILAMDRQNYRDILSLDVEGNYGHKVRLMCDFATQHREKEVPDPYYGGQAGFERVIDLLLDACEGLLREIRQTQLIK</sequence>
<evidence type="ECO:0000256" key="4">
    <source>
        <dbReference type="ARBA" id="ARBA00022912"/>
    </source>
</evidence>